<dbReference type="EMBL" id="OU895880">
    <property type="protein sequence ID" value="CAG9810574.1"/>
    <property type="molecule type" value="Genomic_DNA"/>
</dbReference>
<evidence type="ECO:0000256" key="2">
    <source>
        <dbReference type="SAM" id="SignalP"/>
    </source>
</evidence>
<name>A0A9N9WYE1_9DIPT</name>
<reference evidence="3" key="2">
    <citation type="submission" date="2022-10" db="EMBL/GenBank/DDBJ databases">
        <authorList>
            <consortium name="ENA_rothamsted_submissions"/>
            <consortium name="culmorum"/>
            <person name="King R."/>
        </authorList>
    </citation>
    <scope>NUCLEOTIDE SEQUENCE</scope>
</reference>
<dbReference type="InterPro" id="IPR032675">
    <property type="entry name" value="LRR_dom_sf"/>
</dbReference>
<evidence type="ECO:0000313" key="3">
    <source>
        <dbReference type="EMBL" id="CAG9810574.1"/>
    </source>
</evidence>
<evidence type="ECO:0000256" key="1">
    <source>
        <dbReference type="ARBA" id="ARBA00022729"/>
    </source>
</evidence>
<keyword evidence="1 2" id="KW-0732">Signal</keyword>
<evidence type="ECO:0000313" key="4">
    <source>
        <dbReference type="Proteomes" id="UP001153620"/>
    </source>
</evidence>
<dbReference type="OrthoDB" id="676979at2759"/>
<feature type="signal peptide" evidence="2">
    <location>
        <begin position="1"/>
        <end position="21"/>
    </location>
</feature>
<dbReference type="SUPFAM" id="SSF52058">
    <property type="entry name" value="L domain-like"/>
    <property type="match status" value="1"/>
</dbReference>
<organism evidence="3 4">
    <name type="scientific">Chironomus riparius</name>
    <dbReference type="NCBI Taxonomy" id="315576"/>
    <lineage>
        <taxon>Eukaryota</taxon>
        <taxon>Metazoa</taxon>
        <taxon>Ecdysozoa</taxon>
        <taxon>Arthropoda</taxon>
        <taxon>Hexapoda</taxon>
        <taxon>Insecta</taxon>
        <taxon>Pterygota</taxon>
        <taxon>Neoptera</taxon>
        <taxon>Endopterygota</taxon>
        <taxon>Diptera</taxon>
        <taxon>Nematocera</taxon>
        <taxon>Chironomoidea</taxon>
        <taxon>Chironomidae</taxon>
        <taxon>Chironominae</taxon>
        <taxon>Chironomus</taxon>
    </lineage>
</organism>
<proteinExistence type="predicted"/>
<sequence>MAKIALLLFCVVGVYLELSASTSIECDYGTDDWNIVENAYYCYVNNNLSITTRESATITSISGPHQSGKTNSDVVGFYANTKTFIYFPRGLETFFKNIKIIQIHNCNLTEVHQEDLKPFSKLIEIYLEYNELEVLEEGLFDFNLDLEFIHFGDNKIVHIEPNVFDHLSKLSYLYLLSNSCIDKKVRNSTSEVKNFIQAVKSQCNNSEFSLLKSQLESLETDSKTFNSLEFSEKFAAFEKTFNSSKFANFRPLNYKKHDLRRKSLASAFDLC</sequence>
<keyword evidence="4" id="KW-1185">Reference proteome</keyword>
<feature type="chain" id="PRO_5040235720" evidence="2">
    <location>
        <begin position="22"/>
        <end position="271"/>
    </location>
</feature>
<protein>
    <submittedName>
        <fullName evidence="3">Uncharacterized protein</fullName>
    </submittedName>
</protein>
<dbReference type="PANTHER" id="PTHR24373">
    <property type="entry name" value="SLIT RELATED LEUCINE-RICH REPEAT NEURONAL PROTEIN"/>
    <property type="match status" value="1"/>
</dbReference>
<dbReference type="PANTHER" id="PTHR24373:SF275">
    <property type="entry name" value="TIR DOMAIN-CONTAINING PROTEIN"/>
    <property type="match status" value="1"/>
</dbReference>
<dbReference type="AlphaFoldDB" id="A0A9N9WYE1"/>
<dbReference type="Gene3D" id="3.80.10.10">
    <property type="entry name" value="Ribonuclease Inhibitor"/>
    <property type="match status" value="1"/>
</dbReference>
<dbReference type="InterPro" id="IPR050328">
    <property type="entry name" value="Dev_Immune_Receptor"/>
</dbReference>
<gene>
    <name evidence="3" type="ORF">CHIRRI_LOCUS13387</name>
</gene>
<dbReference type="Pfam" id="PF13855">
    <property type="entry name" value="LRR_8"/>
    <property type="match status" value="1"/>
</dbReference>
<reference evidence="3" key="1">
    <citation type="submission" date="2022-01" db="EMBL/GenBank/DDBJ databases">
        <authorList>
            <person name="King R."/>
        </authorList>
    </citation>
    <scope>NUCLEOTIDE SEQUENCE</scope>
</reference>
<accession>A0A9N9WYE1</accession>
<dbReference type="Proteomes" id="UP001153620">
    <property type="component" value="Chromosome 4"/>
</dbReference>
<dbReference type="InterPro" id="IPR001611">
    <property type="entry name" value="Leu-rich_rpt"/>
</dbReference>